<feature type="compositionally biased region" description="Polar residues" evidence="1">
    <location>
        <begin position="75"/>
        <end position="91"/>
    </location>
</feature>
<dbReference type="EMBL" id="JACAZH010000032">
    <property type="protein sequence ID" value="KAF7338851.1"/>
    <property type="molecule type" value="Genomic_DNA"/>
</dbReference>
<feature type="region of interest" description="Disordered" evidence="1">
    <location>
        <begin position="61"/>
        <end position="111"/>
    </location>
</feature>
<reference evidence="2" key="1">
    <citation type="submission" date="2020-05" db="EMBL/GenBank/DDBJ databases">
        <title>Mycena genomes resolve the evolution of fungal bioluminescence.</title>
        <authorList>
            <person name="Tsai I.J."/>
        </authorList>
    </citation>
    <scope>NUCLEOTIDE SEQUENCE</scope>
    <source>
        <strain evidence="2">160909Yilan</strain>
    </source>
</reference>
<name>A0A8H6XE43_9AGAR</name>
<dbReference type="OrthoDB" id="2995174at2759"/>
<comment type="caution">
    <text evidence="2">The sequence shown here is derived from an EMBL/GenBank/DDBJ whole genome shotgun (WGS) entry which is preliminary data.</text>
</comment>
<accession>A0A8H6XE43</accession>
<evidence type="ECO:0000256" key="1">
    <source>
        <dbReference type="SAM" id="MobiDB-lite"/>
    </source>
</evidence>
<evidence type="ECO:0000313" key="2">
    <source>
        <dbReference type="EMBL" id="KAF7338851.1"/>
    </source>
</evidence>
<gene>
    <name evidence="2" type="ORF">MSAN_02208000</name>
</gene>
<organism evidence="2 3">
    <name type="scientific">Mycena sanguinolenta</name>
    <dbReference type="NCBI Taxonomy" id="230812"/>
    <lineage>
        <taxon>Eukaryota</taxon>
        <taxon>Fungi</taxon>
        <taxon>Dikarya</taxon>
        <taxon>Basidiomycota</taxon>
        <taxon>Agaricomycotina</taxon>
        <taxon>Agaricomycetes</taxon>
        <taxon>Agaricomycetidae</taxon>
        <taxon>Agaricales</taxon>
        <taxon>Marasmiineae</taxon>
        <taxon>Mycenaceae</taxon>
        <taxon>Mycena</taxon>
    </lineage>
</organism>
<keyword evidence="3" id="KW-1185">Reference proteome</keyword>
<proteinExistence type="predicted"/>
<sequence length="465" mass="51419">MYTQPRISPISIRVTFRTTQSQYRSHATTPLTSHTSTLGTVSYLQPTSKMKRLVRSMSARSASSIASVPPPYQTVEPSDTADPQTSASASDSGPAARRFSTGTTLPPRLPPIVLAYTPEETSETTADSDPGPMGYYYYRVYTPDGAIPSKTAFDPQNPYLGRIAVRSVPPPHKAAALQRLLMTVEGLPMRYKKSEQILFNPDGFSEASGLGAEEPVLRTAQVPGTVPYGTTPGTAFALLLRGGELEIFANVRRIEFEMATIARIDTKVPTEANPKYLYYRLFTRNSKDTSEVEFNPNDPALGRIEKNLLAPPHSADSIKHQIARLEGKRIYAYAELYTSISAPQPIENNAYLYLMQDDSPGSKEDNPIILVQPERRAKLYNRPIEVVLAYTVDKWGAHGNFAVGSRGVSDGVLVPEAFLCKHHLQWDCNCGRRGQQSVTQAYWCELPLNRGPLTSNTCHIKFLDE</sequence>
<evidence type="ECO:0000313" key="3">
    <source>
        <dbReference type="Proteomes" id="UP000623467"/>
    </source>
</evidence>
<protein>
    <submittedName>
        <fullName evidence="2">Uncharacterized protein</fullName>
    </submittedName>
</protein>
<dbReference type="Proteomes" id="UP000623467">
    <property type="component" value="Unassembled WGS sequence"/>
</dbReference>
<dbReference type="AlphaFoldDB" id="A0A8H6XE43"/>